<keyword evidence="3 12" id="KW-0963">Cytoplasm</keyword>
<keyword evidence="8 12" id="KW-0131">Cell cycle</keyword>
<evidence type="ECO:0000256" key="8">
    <source>
        <dbReference type="ARBA" id="ARBA00023306"/>
    </source>
</evidence>
<dbReference type="Pfam" id="PF00275">
    <property type="entry name" value="EPSP_synthase"/>
    <property type="match status" value="1"/>
</dbReference>
<dbReference type="InterPro" id="IPR036968">
    <property type="entry name" value="Enolpyruvate_Tfrase_sf"/>
</dbReference>
<sequence>MQQIIVNGPTQLKGTVRIEGAKNAALPILATTLLASKGKTFLTNIPPLSDVITMSKVLKALNADVSYDEIDEVLTVDTSAGTTTTAPEELVDKMRASIVVLGPLLARNKEAHVAMPGGCAIGSRPIDLHIKGLEAMGAKFTQNGGYIDATTKGLHGANIYLDFPSVGATQNIMMAATLADGETVIDNAAREPEIVDLANVLGKMGADVTGAGTNTVRIIGVPSLHGCEHSIMQDRIEAGTFMVAAAITNGDIFIKDAVAAHNRPLISKLIEMGVSIDETDEGIRVVGSNQLKPVDVKTLPHPGFPTDMQAQMTLAQLLSVGTTVMTETVFENRFMHFPEFGKMKADYKIEGNSVIMFGPAQLSGANVAATDLRAAAALVLAGLVAEGETRVSNLQYLDRGYYHFTEKLRSLGAKVRRVSVDESGRESLVLNTISSVTKLA</sequence>
<dbReference type="GO" id="GO:0019277">
    <property type="term" value="P:UDP-N-acetylgalactosamine biosynthetic process"/>
    <property type="evidence" value="ECO:0007669"/>
    <property type="project" value="InterPro"/>
</dbReference>
<dbReference type="GO" id="GO:0051301">
    <property type="term" value="P:cell division"/>
    <property type="evidence" value="ECO:0007669"/>
    <property type="project" value="UniProtKB-KW"/>
</dbReference>
<evidence type="ECO:0000256" key="10">
    <source>
        <dbReference type="ARBA" id="ARBA00038367"/>
    </source>
</evidence>
<evidence type="ECO:0000256" key="6">
    <source>
        <dbReference type="ARBA" id="ARBA00022960"/>
    </source>
</evidence>
<feature type="binding site" evidence="12">
    <location>
        <begin position="124"/>
        <end position="128"/>
    </location>
    <ligand>
        <name>UDP-N-acetyl-alpha-D-glucosamine</name>
        <dbReference type="ChEBI" id="CHEBI:57705"/>
    </ligand>
</feature>
<feature type="binding site" evidence="12">
    <location>
        <position position="307"/>
    </location>
    <ligand>
        <name>UDP-N-acetyl-alpha-D-glucosamine</name>
        <dbReference type="ChEBI" id="CHEBI:57705"/>
    </ligand>
</feature>
<dbReference type="GO" id="GO:0071555">
    <property type="term" value="P:cell wall organization"/>
    <property type="evidence" value="ECO:0007669"/>
    <property type="project" value="UniProtKB-KW"/>
</dbReference>
<dbReference type="PANTHER" id="PTHR43783">
    <property type="entry name" value="UDP-N-ACETYLGLUCOSAMINE 1-CARBOXYVINYLTRANSFERASE"/>
    <property type="match status" value="1"/>
</dbReference>
<comment type="function">
    <text evidence="12">Cell wall formation. Adds enolpyruvyl to UDP-N-acetylglucosamine.</text>
</comment>
<comment type="pathway">
    <text evidence="2 12">Cell wall biogenesis; peptidoglycan biosynthesis.</text>
</comment>
<dbReference type="RefSeq" id="WP_057881759.1">
    <property type="nucleotide sequence ID" value="NZ_JQCF01000037.1"/>
</dbReference>
<dbReference type="SUPFAM" id="SSF55205">
    <property type="entry name" value="EPT/RTPC-like"/>
    <property type="match status" value="1"/>
</dbReference>
<feature type="active site" description="Proton donor" evidence="12">
    <location>
        <position position="119"/>
    </location>
</feature>
<keyword evidence="6 12" id="KW-0133">Cell shape</keyword>
<evidence type="ECO:0000256" key="5">
    <source>
        <dbReference type="ARBA" id="ARBA00022679"/>
    </source>
</evidence>
<dbReference type="FunFam" id="3.65.10.10:FF:000001">
    <property type="entry name" value="UDP-N-acetylglucosamine 1-carboxyvinyltransferase"/>
    <property type="match status" value="1"/>
</dbReference>
<comment type="caution">
    <text evidence="14">The sequence shown here is derived from an EMBL/GenBank/DDBJ whole genome shotgun (WGS) entry which is preliminary data.</text>
</comment>
<dbReference type="PANTHER" id="PTHR43783:SF1">
    <property type="entry name" value="UDP-N-ACETYLGLUCOSAMINE 1-CARBOXYVINYLTRANSFERASE"/>
    <property type="match status" value="1"/>
</dbReference>
<dbReference type="UniPathway" id="UPA00219"/>
<accession>A0A0R2LD06</accession>
<evidence type="ECO:0000256" key="11">
    <source>
        <dbReference type="ARBA" id="ARBA00047527"/>
    </source>
</evidence>
<comment type="caution">
    <text evidence="12">Lacks conserved residue(s) required for the propagation of feature annotation.</text>
</comment>
<keyword evidence="15" id="KW-1185">Reference proteome</keyword>
<dbReference type="NCBIfam" id="NF006873">
    <property type="entry name" value="PRK09369.1"/>
    <property type="match status" value="1"/>
</dbReference>
<comment type="catalytic activity">
    <reaction evidence="11 12">
        <text>phosphoenolpyruvate + UDP-N-acetyl-alpha-D-glucosamine = UDP-N-acetyl-3-O-(1-carboxyvinyl)-alpha-D-glucosamine + phosphate</text>
        <dbReference type="Rhea" id="RHEA:18681"/>
        <dbReference type="ChEBI" id="CHEBI:43474"/>
        <dbReference type="ChEBI" id="CHEBI:57705"/>
        <dbReference type="ChEBI" id="CHEBI:58702"/>
        <dbReference type="ChEBI" id="CHEBI:68483"/>
        <dbReference type="EC" id="2.5.1.7"/>
    </reaction>
</comment>
<dbReference type="InterPro" id="IPR005750">
    <property type="entry name" value="UDP_GlcNAc_COvinyl_MurA"/>
</dbReference>
<dbReference type="HAMAP" id="MF_00111">
    <property type="entry name" value="MurA"/>
    <property type="match status" value="1"/>
</dbReference>
<evidence type="ECO:0000256" key="3">
    <source>
        <dbReference type="ARBA" id="ARBA00022490"/>
    </source>
</evidence>
<dbReference type="NCBIfam" id="TIGR01072">
    <property type="entry name" value="murA"/>
    <property type="match status" value="1"/>
</dbReference>
<comment type="subcellular location">
    <subcellularLocation>
        <location evidence="1 12">Cytoplasm</location>
    </subcellularLocation>
</comment>
<reference evidence="14 15" key="1">
    <citation type="journal article" date="2015" name="Genome Announc.">
        <title>Expanding the biotechnology potential of lactobacilli through comparative genomics of 213 strains and associated genera.</title>
        <authorList>
            <person name="Sun Z."/>
            <person name="Harris H.M."/>
            <person name="McCann A."/>
            <person name="Guo C."/>
            <person name="Argimon S."/>
            <person name="Zhang W."/>
            <person name="Yang X."/>
            <person name="Jeffery I.B."/>
            <person name="Cooney J.C."/>
            <person name="Kagawa T.F."/>
            <person name="Liu W."/>
            <person name="Song Y."/>
            <person name="Salvetti E."/>
            <person name="Wrobel A."/>
            <person name="Rasinkangas P."/>
            <person name="Parkhill J."/>
            <person name="Rea M.C."/>
            <person name="O'Sullivan O."/>
            <person name="Ritari J."/>
            <person name="Douillard F.P."/>
            <person name="Paul Ross R."/>
            <person name="Yang R."/>
            <person name="Briner A.E."/>
            <person name="Felis G.E."/>
            <person name="de Vos W.M."/>
            <person name="Barrangou R."/>
            <person name="Klaenhammer T.R."/>
            <person name="Caufield P.W."/>
            <person name="Cui Y."/>
            <person name="Zhang H."/>
            <person name="O'Toole P.W."/>
        </authorList>
    </citation>
    <scope>NUCLEOTIDE SEQUENCE [LARGE SCALE GENOMIC DNA]</scope>
    <source>
        <strain evidence="14 15">DSM 24716</strain>
    </source>
</reference>
<dbReference type="AlphaFoldDB" id="A0A0R2LD06"/>
<feature type="domain" description="Enolpyruvate transferase" evidence="13">
    <location>
        <begin position="6"/>
        <end position="408"/>
    </location>
</feature>
<organism evidence="14 15">
    <name type="scientific">Companilactobacillus kimchiensis</name>
    <dbReference type="NCBI Taxonomy" id="993692"/>
    <lineage>
        <taxon>Bacteria</taxon>
        <taxon>Bacillati</taxon>
        <taxon>Bacillota</taxon>
        <taxon>Bacilli</taxon>
        <taxon>Lactobacillales</taxon>
        <taxon>Lactobacillaceae</taxon>
        <taxon>Companilactobacillus</taxon>
    </lineage>
</organism>
<evidence type="ECO:0000256" key="12">
    <source>
        <dbReference type="HAMAP-Rule" id="MF_00111"/>
    </source>
</evidence>
<dbReference type="OrthoDB" id="9803760at2"/>
<keyword evidence="7 12" id="KW-0573">Peptidoglycan synthesis</keyword>
<keyword evidence="5 12" id="KW-0808">Transferase</keyword>
<feature type="binding site" evidence="12">
    <location>
        <begin position="22"/>
        <end position="23"/>
    </location>
    <ligand>
        <name>phosphoenolpyruvate</name>
        <dbReference type="ChEBI" id="CHEBI:58702"/>
    </ligand>
</feature>
<evidence type="ECO:0000256" key="7">
    <source>
        <dbReference type="ARBA" id="ARBA00022984"/>
    </source>
</evidence>
<keyword evidence="12" id="KW-0670">Pyruvate</keyword>
<evidence type="ECO:0000313" key="15">
    <source>
        <dbReference type="Proteomes" id="UP000051006"/>
    </source>
</evidence>
<comment type="similarity">
    <text evidence="10 12">Belongs to the EPSP synthase family. MurA subfamily.</text>
</comment>
<dbReference type="Gene3D" id="3.65.10.10">
    <property type="entry name" value="Enolpyruvate transferase domain"/>
    <property type="match status" value="2"/>
</dbReference>
<proteinExistence type="inferred from homology"/>
<feature type="binding site" evidence="12">
    <location>
        <position position="95"/>
    </location>
    <ligand>
        <name>UDP-N-acetyl-alpha-D-glucosamine</name>
        <dbReference type="ChEBI" id="CHEBI:57705"/>
    </ligand>
</feature>
<feature type="modified residue" description="2-(S-cysteinyl)pyruvic acid O-phosphothioketal" evidence="12">
    <location>
        <position position="119"/>
    </location>
</feature>
<feature type="binding site" evidence="12">
    <location>
        <position position="329"/>
    </location>
    <ligand>
        <name>UDP-N-acetyl-alpha-D-glucosamine</name>
        <dbReference type="ChEBI" id="CHEBI:57705"/>
    </ligand>
</feature>
<dbReference type="EC" id="2.5.1.7" evidence="12"/>
<gene>
    <name evidence="12" type="primary">murA</name>
    <name evidence="14" type="ORF">IV57_GL001747</name>
</gene>
<evidence type="ECO:0000313" key="14">
    <source>
        <dbReference type="EMBL" id="KRN97084.1"/>
    </source>
</evidence>
<dbReference type="GO" id="GO:0008360">
    <property type="term" value="P:regulation of cell shape"/>
    <property type="evidence" value="ECO:0007669"/>
    <property type="project" value="UniProtKB-KW"/>
</dbReference>
<dbReference type="InterPro" id="IPR001986">
    <property type="entry name" value="Enolpyruvate_Tfrase_dom"/>
</dbReference>
<dbReference type="GO" id="GO:0009252">
    <property type="term" value="P:peptidoglycan biosynthetic process"/>
    <property type="evidence" value="ECO:0007669"/>
    <property type="project" value="UniProtKB-UniRule"/>
</dbReference>
<keyword evidence="9 12" id="KW-0961">Cell wall biogenesis/degradation</keyword>
<dbReference type="InterPro" id="IPR013792">
    <property type="entry name" value="RNA3'P_cycl/enolpyr_Trfase_a/b"/>
</dbReference>
<dbReference type="InterPro" id="IPR050068">
    <property type="entry name" value="MurA_subfamily"/>
</dbReference>
<name>A0A0R2LD06_9LACO</name>
<evidence type="ECO:0000256" key="4">
    <source>
        <dbReference type="ARBA" id="ARBA00022618"/>
    </source>
</evidence>
<evidence type="ECO:0000256" key="9">
    <source>
        <dbReference type="ARBA" id="ARBA00023316"/>
    </source>
</evidence>
<dbReference type="GO" id="GO:0005737">
    <property type="term" value="C:cytoplasm"/>
    <property type="evidence" value="ECO:0007669"/>
    <property type="project" value="UniProtKB-SubCell"/>
</dbReference>
<dbReference type="CDD" id="cd01555">
    <property type="entry name" value="UdpNAET"/>
    <property type="match status" value="1"/>
</dbReference>
<dbReference type="PATRIC" id="fig|993692.3.peg.1775"/>
<evidence type="ECO:0000259" key="13">
    <source>
        <dbReference type="Pfam" id="PF00275"/>
    </source>
</evidence>
<keyword evidence="4 12" id="KW-0132">Cell division</keyword>
<dbReference type="Proteomes" id="UP000051006">
    <property type="component" value="Unassembled WGS sequence"/>
</dbReference>
<evidence type="ECO:0000256" key="2">
    <source>
        <dbReference type="ARBA" id="ARBA00004752"/>
    </source>
</evidence>
<dbReference type="EMBL" id="JQCF01000037">
    <property type="protein sequence ID" value="KRN97084.1"/>
    <property type="molecule type" value="Genomic_DNA"/>
</dbReference>
<dbReference type="GO" id="GO:0008760">
    <property type="term" value="F:UDP-N-acetylglucosamine 1-carboxyvinyltransferase activity"/>
    <property type="evidence" value="ECO:0007669"/>
    <property type="project" value="UniProtKB-UniRule"/>
</dbReference>
<evidence type="ECO:0000256" key="1">
    <source>
        <dbReference type="ARBA" id="ARBA00004496"/>
    </source>
</evidence>
<dbReference type="STRING" id="993692.IV57_GL001747"/>
<protein>
    <recommendedName>
        <fullName evidence="12">UDP-N-acetylglucosamine 1-carboxyvinyltransferase</fullName>
        <ecNumber evidence="12">2.5.1.7</ecNumber>
    </recommendedName>
    <alternativeName>
        <fullName evidence="12">Enoylpyruvate transferase</fullName>
    </alternativeName>
    <alternativeName>
        <fullName evidence="12">UDP-N-acetylglucosamine enolpyruvyl transferase</fullName>
        <shortName evidence="12">EPT</shortName>
    </alternativeName>
</protein>